<evidence type="ECO:0000313" key="6">
    <source>
        <dbReference type="EMBL" id="VVA90380.1"/>
    </source>
</evidence>
<dbReference type="AlphaFoldDB" id="A0A565ALT5"/>
<dbReference type="OrthoDB" id="1094948at2759"/>
<dbReference type="InterPro" id="IPR035513">
    <property type="entry name" value="Invertase/methylesterase_inhib"/>
</dbReference>
<dbReference type="NCBIfam" id="TIGR01614">
    <property type="entry name" value="PME_inhib"/>
    <property type="match status" value="1"/>
</dbReference>
<feature type="chain" id="PRO_5022169192" description="Pectinesterase inhibitor domain-containing protein" evidence="4">
    <location>
        <begin position="23"/>
        <end position="176"/>
    </location>
</feature>
<dbReference type="PANTHER" id="PTHR36710:SF3">
    <property type="entry name" value="PLANT INVERTASE_PECTIN METHYLESTERASE INHIBITOR SUPERFAMILY PROTEIN"/>
    <property type="match status" value="1"/>
</dbReference>
<keyword evidence="2" id="KW-1015">Disulfide bond</keyword>
<dbReference type="Gene3D" id="1.20.140.40">
    <property type="entry name" value="Invertase/pectin methylesterase inhibitor family protein"/>
    <property type="match status" value="1"/>
</dbReference>
<keyword evidence="1 4" id="KW-0732">Signal</keyword>
<dbReference type="PANTHER" id="PTHR36710">
    <property type="entry name" value="PECTINESTERASE INHIBITOR-LIKE"/>
    <property type="match status" value="1"/>
</dbReference>
<dbReference type="InterPro" id="IPR006501">
    <property type="entry name" value="Pectinesterase_inhib_dom"/>
</dbReference>
<dbReference type="Proteomes" id="UP000489600">
    <property type="component" value="Unassembled WGS sequence"/>
</dbReference>
<feature type="signal peptide" evidence="4">
    <location>
        <begin position="1"/>
        <end position="22"/>
    </location>
</feature>
<dbReference type="GO" id="GO:0004857">
    <property type="term" value="F:enzyme inhibitor activity"/>
    <property type="evidence" value="ECO:0007669"/>
    <property type="project" value="InterPro"/>
</dbReference>
<evidence type="ECO:0000256" key="2">
    <source>
        <dbReference type="ARBA" id="ARBA00023157"/>
    </source>
</evidence>
<keyword evidence="7" id="KW-1185">Reference proteome</keyword>
<gene>
    <name evidence="6" type="ORF">ANE_LOCUS825</name>
</gene>
<evidence type="ECO:0000256" key="4">
    <source>
        <dbReference type="SAM" id="SignalP"/>
    </source>
</evidence>
<evidence type="ECO:0000256" key="1">
    <source>
        <dbReference type="ARBA" id="ARBA00022729"/>
    </source>
</evidence>
<comment type="similarity">
    <text evidence="3">Belongs to the PMEI family.</text>
</comment>
<dbReference type="SUPFAM" id="SSF101148">
    <property type="entry name" value="Plant invertase/pectin methylesterase inhibitor"/>
    <property type="match status" value="1"/>
</dbReference>
<dbReference type="InterPro" id="IPR052421">
    <property type="entry name" value="PCW_Enzyme_Inhibitor"/>
</dbReference>
<dbReference type="Pfam" id="PF04043">
    <property type="entry name" value="PMEI"/>
    <property type="match status" value="1"/>
</dbReference>
<evidence type="ECO:0000313" key="7">
    <source>
        <dbReference type="Proteomes" id="UP000489600"/>
    </source>
</evidence>
<organism evidence="6 7">
    <name type="scientific">Arabis nemorensis</name>
    <dbReference type="NCBI Taxonomy" id="586526"/>
    <lineage>
        <taxon>Eukaryota</taxon>
        <taxon>Viridiplantae</taxon>
        <taxon>Streptophyta</taxon>
        <taxon>Embryophyta</taxon>
        <taxon>Tracheophyta</taxon>
        <taxon>Spermatophyta</taxon>
        <taxon>Magnoliopsida</taxon>
        <taxon>eudicotyledons</taxon>
        <taxon>Gunneridae</taxon>
        <taxon>Pentapetalae</taxon>
        <taxon>rosids</taxon>
        <taxon>malvids</taxon>
        <taxon>Brassicales</taxon>
        <taxon>Brassicaceae</taxon>
        <taxon>Arabideae</taxon>
        <taxon>Arabis</taxon>
    </lineage>
</organism>
<dbReference type="PROSITE" id="PS51257">
    <property type="entry name" value="PROKAR_LIPOPROTEIN"/>
    <property type="match status" value="1"/>
</dbReference>
<protein>
    <recommendedName>
        <fullName evidence="5">Pectinesterase inhibitor domain-containing protein</fullName>
    </recommendedName>
</protein>
<evidence type="ECO:0000256" key="3">
    <source>
        <dbReference type="ARBA" id="ARBA00038471"/>
    </source>
</evidence>
<sequence>MKMYRILLTFLAIILACSVSEAFLDRKTQQKVNGICKQTPDTRFCSSVFAKSMIPSSPSNKDLMNMTVRQAERFSANTNFFISTLLRNAGDEKPDLQMCAEAYTIVDMAFTNAVSYFDQGLYNNILKLQKKVSRGVSICKTDFIVPGYKINPLIEKNRDAMVFMAMEKIVSRMVAS</sequence>
<evidence type="ECO:0000259" key="5">
    <source>
        <dbReference type="SMART" id="SM00856"/>
    </source>
</evidence>
<dbReference type="SMART" id="SM00856">
    <property type="entry name" value="PMEI"/>
    <property type="match status" value="1"/>
</dbReference>
<dbReference type="EMBL" id="CABITT030000001">
    <property type="protein sequence ID" value="VVA90380.1"/>
    <property type="molecule type" value="Genomic_DNA"/>
</dbReference>
<accession>A0A565ALT5</accession>
<comment type="caution">
    <text evidence="6">The sequence shown here is derived from an EMBL/GenBank/DDBJ whole genome shotgun (WGS) entry which is preliminary data.</text>
</comment>
<proteinExistence type="inferred from homology"/>
<reference evidence="6" key="1">
    <citation type="submission" date="2019-07" db="EMBL/GenBank/DDBJ databases">
        <authorList>
            <person name="Dittberner H."/>
        </authorList>
    </citation>
    <scope>NUCLEOTIDE SEQUENCE [LARGE SCALE GENOMIC DNA]</scope>
</reference>
<name>A0A565ALT5_9BRAS</name>
<feature type="domain" description="Pectinesterase inhibitor" evidence="5">
    <location>
        <begin position="27"/>
        <end position="163"/>
    </location>
</feature>